<dbReference type="PANTHER" id="PTHR34069">
    <property type="entry name" value="3-OXOACYL-[ACYL-CARRIER-PROTEIN] SYNTHASE 3"/>
    <property type="match status" value="1"/>
</dbReference>
<keyword evidence="2" id="KW-0808">Transferase</keyword>
<dbReference type="Proteomes" id="UP001432039">
    <property type="component" value="Chromosome"/>
</dbReference>
<dbReference type="InterPro" id="IPR013751">
    <property type="entry name" value="ACP_syn_III_N"/>
</dbReference>
<accession>A0ABZ1T7H5</accession>
<dbReference type="Pfam" id="PF08545">
    <property type="entry name" value="ACP_syn_III"/>
    <property type="match status" value="1"/>
</dbReference>
<evidence type="ECO:0000256" key="3">
    <source>
        <dbReference type="ARBA" id="ARBA00023315"/>
    </source>
</evidence>
<organism evidence="6 7">
    <name type="scientific">Streptomyces virginiae</name>
    <name type="common">Streptomyces cinnamonensis</name>
    <dbReference type="NCBI Taxonomy" id="1961"/>
    <lineage>
        <taxon>Bacteria</taxon>
        <taxon>Bacillati</taxon>
        <taxon>Actinomycetota</taxon>
        <taxon>Actinomycetes</taxon>
        <taxon>Kitasatosporales</taxon>
        <taxon>Streptomycetaceae</taxon>
        <taxon>Streptomyces</taxon>
    </lineage>
</organism>
<dbReference type="InterPro" id="IPR016039">
    <property type="entry name" value="Thiolase-like"/>
</dbReference>
<evidence type="ECO:0000259" key="5">
    <source>
        <dbReference type="Pfam" id="PF08545"/>
    </source>
</evidence>
<keyword evidence="7" id="KW-1185">Reference proteome</keyword>
<evidence type="ECO:0000313" key="6">
    <source>
        <dbReference type="EMBL" id="WUQ11824.1"/>
    </source>
</evidence>
<evidence type="ECO:0000256" key="1">
    <source>
        <dbReference type="ARBA" id="ARBA00022490"/>
    </source>
</evidence>
<feature type="domain" description="Beta-ketoacyl-[acyl-carrier-protein] synthase III N-terminal" evidence="5">
    <location>
        <begin position="103"/>
        <end position="167"/>
    </location>
</feature>
<dbReference type="RefSeq" id="WP_328961250.1">
    <property type="nucleotide sequence ID" value="NZ_CP108090.1"/>
</dbReference>
<dbReference type="SUPFAM" id="SSF53901">
    <property type="entry name" value="Thiolase-like"/>
    <property type="match status" value="1"/>
</dbReference>
<dbReference type="Gene3D" id="3.40.47.10">
    <property type="match status" value="2"/>
</dbReference>
<keyword evidence="3" id="KW-0012">Acyltransferase</keyword>
<dbReference type="CDD" id="cd00827">
    <property type="entry name" value="init_cond_enzymes"/>
    <property type="match status" value="1"/>
</dbReference>
<dbReference type="Pfam" id="PF08541">
    <property type="entry name" value="ACP_syn_III_C"/>
    <property type="match status" value="1"/>
</dbReference>
<name>A0ABZ1T7H5_STRVG</name>
<feature type="domain" description="Beta-ketoacyl-[acyl-carrier-protein] synthase III C-terminal" evidence="4">
    <location>
        <begin position="239"/>
        <end position="329"/>
    </location>
</feature>
<evidence type="ECO:0000256" key="2">
    <source>
        <dbReference type="ARBA" id="ARBA00022679"/>
    </source>
</evidence>
<proteinExistence type="predicted"/>
<sequence length="337" mass="35489">MRIDDVYIGGIGAFLPPFVERPAGEGGSPPPDGLTGALVAGELSPPEMAVRAARQAFERAGADPSTLDLLFHVSVFHQGPDGWLPQSYLQRELELDPHAMAVELRQGCNGMFTGLELAISHLRADAASGSALLTAAENFNSALVDRWTAHPGSYLGDSGSAVLLTRRPGFARLRSVATVSVPELEQLHRGDEALFPPGATVGRPLDFGRRAGQFRATAAAANVPALLGKARDELLARVLDESGTELTDVTRVVSVNTARAHAKERLMDPLGLPMSRSAWEFGSRMGHLGAGDQFLTLERMVVAGALGAGDRVLMIGVGPGLSIGAAVVEVVHSPDWA</sequence>
<evidence type="ECO:0000313" key="7">
    <source>
        <dbReference type="Proteomes" id="UP001432039"/>
    </source>
</evidence>
<evidence type="ECO:0000259" key="4">
    <source>
        <dbReference type="Pfam" id="PF08541"/>
    </source>
</evidence>
<dbReference type="EMBL" id="CP108090">
    <property type="protein sequence ID" value="WUQ11824.1"/>
    <property type="molecule type" value="Genomic_DNA"/>
</dbReference>
<protein>
    <submittedName>
        <fullName evidence="6">Ketoacyl-ACP synthase III family protein</fullName>
    </submittedName>
</protein>
<reference evidence="6" key="1">
    <citation type="submission" date="2022-10" db="EMBL/GenBank/DDBJ databases">
        <title>The complete genomes of actinobacterial strains from the NBC collection.</title>
        <authorList>
            <person name="Joergensen T.S."/>
            <person name="Alvarez Arevalo M."/>
            <person name="Sterndorff E.B."/>
            <person name="Faurdal D."/>
            <person name="Vuksanovic O."/>
            <person name="Mourched A.-S."/>
            <person name="Charusanti P."/>
            <person name="Shaw S."/>
            <person name="Blin K."/>
            <person name="Weber T."/>
        </authorList>
    </citation>
    <scope>NUCLEOTIDE SEQUENCE</scope>
    <source>
        <strain evidence="6">NBC_00248</strain>
    </source>
</reference>
<dbReference type="InterPro" id="IPR013747">
    <property type="entry name" value="ACP_syn_III_C"/>
</dbReference>
<dbReference type="PANTHER" id="PTHR34069:SF2">
    <property type="entry name" value="BETA-KETOACYL-[ACYL-CARRIER-PROTEIN] SYNTHASE III"/>
    <property type="match status" value="1"/>
</dbReference>
<keyword evidence="1" id="KW-0963">Cytoplasm</keyword>
<gene>
    <name evidence="6" type="ORF">OG517_10475</name>
</gene>